<sequence>MAVCLQSNVASDLCIGKPSLRSIPITASVGEALVALREWGEAKLGVALGEKKSKDKAGGIVGDICMVDVLCYLCSQQNIKCPVSALQNPVSVLLSKGDGVVRAIDPDSSILDVLDVILDENVQASMLHYRRLFCLPEAKASRIQLANARGPAPFLPQQHFLFSSIAPSPSPTPPRCADVLSIHHVAPATSPSPSSARPP</sequence>
<evidence type="ECO:0008006" key="3">
    <source>
        <dbReference type="Google" id="ProtNLM"/>
    </source>
</evidence>
<evidence type="ECO:0000313" key="1">
    <source>
        <dbReference type="EMBL" id="ONK73745.1"/>
    </source>
</evidence>
<accession>A0A5P1F5T5</accession>
<keyword evidence="2" id="KW-1185">Reference proteome</keyword>
<organism evidence="1 2">
    <name type="scientific">Asparagus officinalis</name>
    <name type="common">Garden asparagus</name>
    <dbReference type="NCBI Taxonomy" id="4686"/>
    <lineage>
        <taxon>Eukaryota</taxon>
        <taxon>Viridiplantae</taxon>
        <taxon>Streptophyta</taxon>
        <taxon>Embryophyta</taxon>
        <taxon>Tracheophyta</taxon>
        <taxon>Spermatophyta</taxon>
        <taxon>Magnoliopsida</taxon>
        <taxon>Liliopsida</taxon>
        <taxon>Asparagales</taxon>
        <taxon>Asparagaceae</taxon>
        <taxon>Asparagoideae</taxon>
        <taxon>Asparagus</taxon>
    </lineage>
</organism>
<gene>
    <name evidence="1" type="ORF">A4U43_C04F34820</name>
</gene>
<dbReference type="Gramene" id="ONK73745">
    <property type="protein sequence ID" value="ONK73745"/>
    <property type="gene ID" value="A4U43_C04F34820"/>
</dbReference>
<reference evidence="2" key="1">
    <citation type="journal article" date="2017" name="Nat. Commun.">
        <title>The asparagus genome sheds light on the origin and evolution of a young Y chromosome.</title>
        <authorList>
            <person name="Harkess A."/>
            <person name="Zhou J."/>
            <person name="Xu C."/>
            <person name="Bowers J.E."/>
            <person name="Van der Hulst R."/>
            <person name="Ayyampalayam S."/>
            <person name="Mercati F."/>
            <person name="Riccardi P."/>
            <person name="McKain M.R."/>
            <person name="Kakrana A."/>
            <person name="Tang H."/>
            <person name="Ray J."/>
            <person name="Groenendijk J."/>
            <person name="Arikit S."/>
            <person name="Mathioni S.M."/>
            <person name="Nakano M."/>
            <person name="Shan H."/>
            <person name="Telgmann-Rauber A."/>
            <person name="Kanno A."/>
            <person name="Yue Z."/>
            <person name="Chen H."/>
            <person name="Li W."/>
            <person name="Chen Y."/>
            <person name="Xu X."/>
            <person name="Zhang Y."/>
            <person name="Luo S."/>
            <person name="Chen H."/>
            <person name="Gao J."/>
            <person name="Mao Z."/>
            <person name="Pires J.C."/>
            <person name="Luo M."/>
            <person name="Kudrna D."/>
            <person name="Wing R.A."/>
            <person name="Meyers B.C."/>
            <person name="Yi K."/>
            <person name="Kong H."/>
            <person name="Lavrijsen P."/>
            <person name="Sunseri F."/>
            <person name="Falavigna A."/>
            <person name="Ye Y."/>
            <person name="Leebens-Mack J.H."/>
            <person name="Chen G."/>
        </authorList>
    </citation>
    <scope>NUCLEOTIDE SEQUENCE [LARGE SCALE GENOMIC DNA]</scope>
    <source>
        <strain evidence="2">cv. DH0086</strain>
    </source>
</reference>
<protein>
    <recommendedName>
        <fullName evidence="3">CBS domain-containing protein</fullName>
    </recommendedName>
</protein>
<evidence type="ECO:0000313" key="2">
    <source>
        <dbReference type="Proteomes" id="UP000243459"/>
    </source>
</evidence>
<dbReference type="Proteomes" id="UP000243459">
    <property type="component" value="Chromosome 4"/>
</dbReference>
<proteinExistence type="predicted"/>
<dbReference type="AlphaFoldDB" id="A0A5P1F5T5"/>
<dbReference type="EMBL" id="CM007384">
    <property type="protein sequence ID" value="ONK73745.1"/>
    <property type="molecule type" value="Genomic_DNA"/>
</dbReference>
<name>A0A5P1F5T5_ASPOF</name>